<dbReference type="InterPro" id="IPR001173">
    <property type="entry name" value="Glyco_trans_2-like"/>
</dbReference>
<dbReference type="AlphaFoldDB" id="A0A318EJ46"/>
<evidence type="ECO:0000259" key="1">
    <source>
        <dbReference type="Pfam" id="PF00535"/>
    </source>
</evidence>
<dbReference type="Gene3D" id="3.90.550.10">
    <property type="entry name" value="Spore Coat Polysaccharide Biosynthesis Protein SpsA, Chain A"/>
    <property type="match status" value="2"/>
</dbReference>
<comment type="caution">
    <text evidence="2">The sequence shown here is derived from an EMBL/GenBank/DDBJ whole genome shotgun (WGS) entry which is preliminary data.</text>
</comment>
<keyword evidence="2" id="KW-0808">Transferase</keyword>
<dbReference type="InterPro" id="IPR029044">
    <property type="entry name" value="Nucleotide-diphossugar_trans"/>
</dbReference>
<protein>
    <submittedName>
        <fullName evidence="2">Glycosyl transferase family 2</fullName>
    </submittedName>
</protein>
<dbReference type="EMBL" id="QICS01000010">
    <property type="protein sequence ID" value="PXV87297.1"/>
    <property type="molecule type" value="Genomic_DNA"/>
</dbReference>
<name>A0A318EJ46_9FIRM</name>
<evidence type="ECO:0000313" key="3">
    <source>
        <dbReference type="Proteomes" id="UP000247523"/>
    </source>
</evidence>
<dbReference type="Pfam" id="PF00535">
    <property type="entry name" value="Glycos_transf_2"/>
    <property type="match status" value="1"/>
</dbReference>
<dbReference type="SUPFAM" id="SSF53448">
    <property type="entry name" value="Nucleotide-diphospho-sugar transferases"/>
    <property type="match status" value="2"/>
</dbReference>
<accession>A0A318EJ46</accession>
<dbReference type="GO" id="GO:0016740">
    <property type="term" value="F:transferase activity"/>
    <property type="evidence" value="ECO:0007669"/>
    <property type="project" value="UniProtKB-KW"/>
</dbReference>
<dbReference type="PANTHER" id="PTHR43685">
    <property type="entry name" value="GLYCOSYLTRANSFERASE"/>
    <property type="match status" value="1"/>
</dbReference>
<gene>
    <name evidence="2" type="ORF">C8E03_11058</name>
</gene>
<dbReference type="RefSeq" id="WP_110291594.1">
    <property type="nucleotide sequence ID" value="NZ_QICS01000010.1"/>
</dbReference>
<proteinExistence type="predicted"/>
<feature type="domain" description="Glycosyltransferase 2-like" evidence="1">
    <location>
        <begin position="83"/>
        <end position="240"/>
    </location>
</feature>
<reference evidence="2 3" key="1">
    <citation type="submission" date="2018-05" db="EMBL/GenBank/DDBJ databases">
        <title>Genomic Encyclopedia of Type Strains, Phase IV (KMG-IV): sequencing the most valuable type-strain genomes for metagenomic binning, comparative biology and taxonomic classification.</title>
        <authorList>
            <person name="Goeker M."/>
        </authorList>
    </citation>
    <scope>NUCLEOTIDE SEQUENCE [LARGE SCALE GENOMIC DNA]</scope>
    <source>
        <strain evidence="2 3">DSM 28816</strain>
    </source>
</reference>
<dbReference type="Proteomes" id="UP000247523">
    <property type="component" value="Unassembled WGS sequence"/>
</dbReference>
<evidence type="ECO:0000313" key="2">
    <source>
        <dbReference type="EMBL" id="PXV87297.1"/>
    </source>
</evidence>
<sequence length="543" mass="62566">MDKKSEGNKSVFDMLSKKLTPENIKKGVNYLSQNGVKQFGAKLVGQLQRESIDYESYRQETEPDDKQLEKQRKFQFSYNPVVSIVVPLYKTPESFLRAMIESVLSQTYKYVELCLADGSGIEDSLIEEIVDQYKQVDGRIKYIKLEDNQGISGNTNEALKLARGHFVGLLDHDDFLAPNAVFEVVKMINKEKADAIYTDEDKITKDGNKFFEPHFKPAFDLDLLRSNNYICHFFVVKKEIVDRIEGFRSEYDGSQDYDFIFRSVEQSKVIRHIPKILYHWRVHSNSVADNPASKMYAYDAGKRAIEAHLNRLHIEALVTHTVNLGYYRVKYMIPQTPLISIVIRDMNQPDNYTRAVKNIAAHTSYMNYEVIKEAQLFRARGEYILFFNAYLFPLKKDWLEELLSICARREVGIVGGKIYKGNEIYKAGVLINETNETKKILWAGKNAVTKEGFANGEVVTVTQMFNKLARWNQGYFCKAIIQQETDAVSGLCMMMKKSIYFDHGGFNRALDKSFVGIDFCLKTRNAGYKIVYAPYAEFELRES</sequence>
<dbReference type="InterPro" id="IPR050834">
    <property type="entry name" value="Glycosyltransf_2"/>
</dbReference>
<dbReference type="PANTHER" id="PTHR43685:SF2">
    <property type="entry name" value="GLYCOSYLTRANSFERASE 2-LIKE DOMAIN-CONTAINING PROTEIN"/>
    <property type="match status" value="1"/>
</dbReference>
<organism evidence="2 3">
    <name type="scientific">Lachnotalea glycerini</name>
    <dbReference type="NCBI Taxonomy" id="1763509"/>
    <lineage>
        <taxon>Bacteria</taxon>
        <taxon>Bacillati</taxon>
        <taxon>Bacillota</taxon>
        <taxon>Clostridia</taxon>
        <taxon>Lachnospirales</taxon>
        <taxon>Lachnospiraceae</taxon>
        <taxon>Lachnotalea</taxon>
    </lineage>
</organism>
<dbReference type="CDD" id="cd04184">
    <property type="entry name" value="GT2_RfbC_Mx_like"/>
    <property type="match status" value="1"/>
</dbReference>